<keyword evidence="3" id="KW-1185">Reference proteome</keyword>
<evidence type="ECO:0000256" key="1">
    <source>
        <dbReference type="SAM" id="Phobius"/>
    </source>
</evidence>
<keyword evidence="1" id="KW-0812">Transmembrane</keyword>
<dbReference type="AlphaFoldDB" id="A0A6L7GJH9"/>
<proteinExistence type="predicted"/>
<protein>
    <submittedName>
        <fullName evidence="2">DUF3093 family protein</fullName>
    </submittedName>
</protein>
<sequence>MLFYEPGGSWWVVAIGPVLIGAVLAMEIAGPGQVHWLVLGIFAVILVGFSVVQVHAARTHVSVRLTETTLQQGTRTLPLTDIATIYPANNGAEHQPWESARALGELPAVPRRRKGVGVKLVDGGTAQAWARDVDRFRTELTEAHLAAQIRRDS</sequence>
<dbReference type="Proteomes" id="UP000475545">
    <property type="component" value="Unassembled WGS sequence"/>
</dbReference>
<gene>
    <name evidence="2" type="ORF">GIY30_01555</name>
</gene>
<evidence type="ECO:0000313" key="2">
    <source>
        <dbReference type="EMBL" id="MXP20054.1"/>
    </source>
</evidence>
<keyword evidence="1" id="KW-0472">Membrane</keyword>
<feature type="transmembrane region" description="Helical" evidence="1">
    <location>
        <begin position="34"/>
        <end position="54"/>
    </location>
</feature>
<feature type="transmembrane region" description="Helical" evidence="1">
    <location>
        <begin position="7"/>
        <end position="28"/>
    </location>
</feature>
<dbReference type="EMBL" id="WMBR01000001">
    <property type="protein sequence ID" value="MXP20054.1"/>
    <property type="molecule type" value="Genomic_DNA"/>
</dbReference>
<evidence type="ECO:0000313" key="3">
    <source>
        <dbReference type="Proteomes" id="UP000475545"/>
    </source>
</evidence>
<organism evidence="2 3">
    <name type="scientific">Gordonia mangrovi</name>
    <dbReference type="NCBI Taxonomy" id="2665643"/>
    <lineage>
        <taxon>Bacteria</taxon>
        <taxon>Bacillati</taxon>
        <taxon>Actinomycetota</taxon>
        <taxon>Actinomycetes</taxon>
        <taxon>Mycobacteriales</taxon>
        <taxon>Gordoniaceae</taxon>
        <taxon>Gordonia</taxon>
    </lineage>
</organism>
<comment type="caution">
    <text evidence="2">The sequence shown here is derived from an EMBL/GenBank/DDBJ whole genome shotgun (WGS) entry which is preliminary data.</text>
</comment>
<accession>A0A6L7GJH9</accession>
<name>A0A6L7GJH9_9ACTN</name>
<reference evidence="2 3" key="1">
    <citation type="submission" date="2019-11" db="EMBL/GenBank/DDBJ databases">
        <title>Gordonia sp. nov., a novel actinobacterium isolated from mangrove soil in Hainan.</title>
        <authorList>
            <person name="Huang X."/>
            <person name="Xie Y."/>
            <person name="Chu X."/>
            <person name="Xiao K."/>
        </authorList>
    </citation>
    <scope>NUCLEOTIDE SEQUENCE [LARGE SCALE GENOMIC DNA]</scope>
    <source>
        <strain evidence="2 3">HNM0687</strain>
    </source>
</reference>
<keyword evidence="1" id="KW-1133">Transmembrane helix</keyword>